<dbReference type="OrthoDB" id="530515at2"/>
<protein>
    <recommendedName>
        <fullName evidence="3">PH (Pleckstrin Homology) domain-containing protein</fullName>
    </recommendedName>
</protein>
<evidence type="ECO:0008006" key="3">
    <source>
        <dbReference type="Google" id="ProtNLM"/>
    </source>
</evidence>
<accession>A0A366DV31</accession>
<dbReference type="Proteomes" id="UP000252586">
    <property type="component" value="Unassembled WGS sequence"/>
</dbReference>
<evidence type="ECO:0000313" key="1">
    <source>
        <dbReference type="EMBL" id="RBO93775.1"/>
    </source>
</evidence>
<dbReference type="RefSeq" id="WP_067502405.1">
    <property type="nucleotide sequence ID" value="NZ_CP107943.1"/>
</dbReference>
<dbReference type="STRING" id="1210090.GCA_001613185_00430"/>
<keyword evidence="2" id="KW-1185">Reference proteome</keyword>
<organism evidence="1 2">
    <name type="scientific">Nocardia puris</name>
    <dbReference type="NCBI Taxonomy" id="208602"/>
    <lineage>
        <taxon>Bacteria</taxon>
        <taxon>Bacillati</taxon>
        <taxon>Actinomycetota</taxon>
        <taxon>Actinomycetes</taxon>
        <taxon>Mycobacteriales</taxon>
        <taxon>Nocardiaceae</taxon>
        <taxon>Nocardia</taxon>
    </lineage>
</organism>
<gene>
    <name evidence="1" type="ORF">DFR74_102192</name>
</gene>
<comment type="caution">
    <text evidence="1">The sequence shown here is derived from an EMBL/GenBank/DDBJ whole genome shotgun (WGS) entry which is preliminary data.</text>
</comment>
<reference evidence="1 2" key="1">
    <citation type="submission" date="2018-06" db="EMBL/GenBank/DDBJ databases">
        <title>Genomic Encyclopedia of Type Strains, Phase IV (KMG-IV): sequencing the most valuable type-strain genomes for metagenomic binning, comparative biology and taxonomic classification.</title>
        <authorList>
            <person name="Goeker M."/>
        </authorList>
    </citation>
    <scope>NUCLEOTIDE SEQUENCE [LARGE SCALE GENOMIC DNA]</scope>
    <source>
        <strain evidence="1 2">DSM 44599</strain>
    </source>
</reference>
<name>A0A366DV31_9NOCA</name>
<dbReference type="EMBL" id="QNRE01000002">
    <property type="protein sequence ID" value="RBO93775.1"/>
    <property type="molecule type" value="Genomic_DNA"/>
</dbReference>
<sequence length="117" mass="13214">MVEVEVTRRTVTFRVVGSHRLWALRRTITVPSDAIGEVARAEPELRPPWLRAPGTYLPKVIAAGTYRDGKGRKEFWDTTFRGKAIRVDLASGPFTRLVVDVDNPDATIRKLIRGRES</sequence>
<proteinExistence type="predicted"/>
<dbReference type="AlphaFoldDB" id="A0A366DV31"/>
<evidence type="ECO:0000313" key="2">
    <source>
        <dbReference type="Proteomes" id="UP000252586"/>
    </source>
</evidence>